<dbReference type="Proteomes" id="UP000186601">
    <property type="component" value="Unassembled WGS sequence"/>
</dbReference>
<keyword evidence="2" id="KW-1185">Reference proteome</keyword>
<organism evidence="1 2">
    <name type="scientific">Hermanssonia centrifuga</name>
    <dbReference type="NCBI Taxonomy" id="98765"/>
    <lineage>
        <taxon>Eukaryota</taxon>
        <taxon>Fungi</taxon>
        <taxon>Dikarya</taxon>
        <taxon>Basidiomycota</taxon>
        <taxon>Agaricomycotina</taxon>
        <taxon>Agaricomycetes</taxon>
        <taxon>Polyporales</taxon>
        <taxon>Meruliaceae</taxon>
        <taxon>Hermanssonia</taxon>
    </lineage>
</organism>
<dbReference type="AlphaFoldDB" id="A0A2R6NFQ4"/>
<evidence type="ECO:0000313" key="1">
    <source>
        <dbReference type="EMBL" id="PSR71215.1"/>
    </source>
</evidence>
<comment type="caution">
    <text evidence="1">The sequence shown here is derived from an EMBL/GenBank/DDBJ whole genome shotgun (WGS) entry which is preliminary data.</text>
</comment>
<proteinExistence type="predicted"/>
<name>A0A2R6NFQ4_9APHY</name>
<evidence type="ECO:0000313" key="2">
    <source>
        <dbReference type="Proteomes" id="UP000186601"/>
    </source>
</evidence>
<gene>
    <name evidence="1" type="ORF">PHLCEN_2v12869</name>
</gene>
<sequence length="195" mass="21891">MAERAATIGDVQPHPYAKVHCTFFGTGTYLKHVQVLLIGYSIRARLYKMRGAQSTRAFNVFDSLQKHTKGRSMSDCLLEGTTEKEMQAEDRNSSALPFLRASYIIPSAVANITSCGNVGRLMMRRVRQLEFQVHWAEPKTHVIIKPEDERNLQGRSSSYADGRNCRVGRVNAKEVAVKSTSHRMMPGRAMAVSFL</sequence>
<accession>A0A2R6NFQ4</accession>
<protein>
    <submittedName>
        <fullName evidence="1">Uncharacterized protein</fullName>
    </submittedName>
</protein>
<dbReference type="EMBL" id="MLYV02001290">
    <property type="protein sequence ID" value="PSR71215.1"/>
    <property type="molecule type" value="Genomic_DNA"/>
</dbReference>
<reference evidence="1 2" key="1">
    <citation type="submission" date="2018-02" db="EMBL/GenBank/DDBJ databases">
        <title>Genome sequence of the basidiomycete white-rot fungus Phlebia centrifuga.</title>
        <authorList>
            <person name="Granchi Z."/>
            <person name="Peng M."/>
            <person name="de Vries R.P."/>
            <person name="Hilden K."/>
            <person name="Makela M.R."/>
            <person name="Grigoriev I."/>
            <person name="Riley R."/>
        </authorList>
    </citation>
    <scope>NUCLEOTIDE SEQUENCE [LARGE SCALE GENOMIC DNA]</scope>
    <source>
        <strain evidence="1 2">FBCC195</strain>
    </source>
</reference>